<accession>A0A8J7NLI2</accession>
<evidence type="ECO:0000256" key="8">
    <source>
        <dbReference type="ARBA" id="ARBA00023288"/>
    </source>
</evidence>
<feature type="signal peptide" evidence="10">
    <location>
        <begin position="1"/>
        <end position="18"/>
    </location>
</feature>
<dbReference type="Pfam" id="PF00021">
    <property type="entry name" value="UPAR_LY6"/>
    <property type="match status" value="1"/>
</dbReference>
<organism evidence="12 13">
    <name type="scientific">Atractosteus spatula</name>
    <name type="common">Alligator gar</name>
    <name type="synonym">Lepisosteus spatula</name>
    <dbReference type="NCBI Taxonomy" id="7917"/>
    <lineage>
        <taxon>Eukaryota</taxon>
        <taxon>Metazoa</taxon>
        <taxon>Chordata</taxon>
        <taxon>Craniata</taxon>
        <taxon>Vertebrata</taxon>
        <taxon>Euteleostomi</taxon>
        <taxon>Actinopterygii</taxon>
        <taxon>Neopterygii</taxon>
        <taxon>Holostei</taxon>
        <taxon>Semionotiformes</taxon>
        <taxon>Lepisosteidae</taxon>
        <taxon>Atractosteus</taxon>
    </lineage>
</organism>
<dbReference type="InterPro" id="IPR016054">
    <property type="entry name" value="LY6_UPA_recep-like"/>
</dbReference>
<dbReference type="CDD" id="cd23597">
    <property type="entry name" value="TFP_LU_ECD_Bncr"/>
    <property type="match status" value="1"/>
</dbReference>
<keyword evidence="6" id="KW-1015">Disulfide bond</keyword>
<evidence type="ECO:0000256" key="9">
    <source>
        <dbReference type="ARBA" id="ARBA00029446"/>
    </source>
</evidence>
<evidence type="ECO:0000256" key="7">
    <source>
        <dbReference type="ARBA" id="ARBA00023180"/>
    </source>
</evidence>
<feature type="non-terminal residue" evidence="12">
    <location>
        <position position="1"/>
    </location>
</feature>
<keyword evidence="7" id="KW-0325">Glycoprotein</keyword>
<keyword evidence="4 10" id="KW-0732">Signal</keyword>
<comment type="subcellular location">
    <subcellularLocation>
        <location evidence="1">Cell membrane</location>
        <topology evidence="1">Lipid-anchor</topology>
        <topology evidence="1">GPI-anchor</topology>
    </subcellularLocation>
</comment>
<protein>
    <submittedName>
        <fullName evidence="12">SACA4 protein</fullName>
    </submittedName>
</protein>
<gene>
    <name evidence="12" type="primary">Spaca4_0</name>
    <name evidence="12" type="ORF">GTO95_0011143</name>
</gene>
<evidence type="ECO:0000256" key="3">
    <source>
        <dbReference type="ARBA" id="ARBA00022622"/>
    </source>
</evidence>
<comment type="similarity">
    <text evidence="9">Belongs to the SPACA4/bouncer family.</text>
</comment>
<evidence type="ECO:0000256" key="6">
    <source>
        <dbReference type="ARBA" id="ARBA00023157"/>
    </source>
</evidence>
<proteinExistence type="inferred from homology"/>
<dbReference type="SUPFAM" id="SSF57302">
    <property type="entry name" value="Snake toxin-like"/>
    <property type="match status" value="1"/>
</dbReference>
<reference evidence="12" key="1">
    <citation type="journal article" date="2021" name="Cell">
        <title>Tracing the genetic footprints of vertebrate landing in non-teleost ray-finned fishes.</title>
        <authorList>
            <person name="Bi X."/>
            <person name="Wang K."/>
            <person name="Yang L."/>
            <person name="Pan H."/>
            <person name="Jiang H."/>
            <person name="Wei Q."/>
            <person name="Fang M."/>
            <person name="Yu H."/>
            <person name="Zhu C."/>
            <person name="Cai Y."/>
            <person name="He Y."/>
            <person name="Gan X."/>
            <person name="Zeng H."/>
            <person name="Yu D."/>
            <person name="Zhu Y."/>
            <person name="Jiang H."/>
            <person name="Qiu Q."/>
            <person name="Yang H."/>
            <person name="Zhang Y.E."/>
            <person name="Wang W."/>
            <person name="Zhu M."/>
            <person name="He S."/>
            <person name="Zhang G."/>
        </authorList>
    </citation>
    <scope>NUCLEOTIDE SEQUENCE</scope>
    <source>
        <strain evidence="12">Allg_001</strain>
    </source>
</reference>
<name>A0A8J7NLI2_ATRSP</name>
<dbReference type="PANTHER" id="PTHR47613:SF1">
    <property type="entry name" value="SPERM ACROSOME MEMBRANE-ASSOCIATED PROTEIN 4"/>
    <property type="match status" value="1"/>
</dbReference>
<dbReference type="PANTHER" id="PTHR47613">
    <property type="entry name" value="SPERM ACROSOME MEMBRANE-ASSOCIATED PROTEIN 4"/>
    <property type="match status" value="1"/>
</dbReference>
<evidence type="ECO:0000313" key="13">
    <source>
        <dbReference type="Proteomes" id="UP000736164"/>
    </source>
</evidence>
<dbReference type="GO" id="GO:0035036">
    <property type="term" value="P:sperm-egg recognition"/>
    <property type="evidence" value="ECO:0007669"/>
    <property type="project" value="TreeGrafter"/>
</dbReference>
<dbReference type="InterPro" id="IPR046354">
    <property type="entry name" value="SPACA4/Bouncer"/>
</dbReference>
<feature type="non-terminal residue" evidence="12">
    <location>
        <position position="116"/>
    </location>
</feature>
<evidence type="ECO:0000256" key="1">
    <source>
        <dbReference type="ARBA" id="ARBA00004609"/>
    </source>
</evidence>
<dbReference type="Gene3D" id="2.10.60.10">
    <property type="entry name" value="CD59"/>
    <property type="match status" value="1"/>
</dbReference>
<keyword evidence="13" id="KW-1185">Reference proteome</keyword>
<keyword evidence="3" id="KW-0336">GPI-anchor</keyword>
<dbReference type="AlphaFoldDB" id="A0A8J7NLI2"/>
<dbReference type="GO" id="GO:0098552">
    <property type="term" value="C:side of membrane"/>
    <property type="evidence" value="ECO:0007669"/>
    <property type="project" value="UniProtKB-KW"/>
</dbReference>
<feature type="domain" description="UPAR/Ly6" evidence="11">
    <location>
        <begin position="21"/>
        <end position="99"/>
    </location>
</feature>
<sequence length="116" mass="12538">LPSSVLLCLGLLLPTVPCAILLCHFCPVHRLDVACVAMETECQPEELCYTGTGHRSGLEPLSAQGCLPGVLCGLQHPVSYRGSNYTMSSTCCSQDLCNRNQSQTPGLEQLLRMPYP</sequence>
<comment type="caution">
    <text evidence="12">The sequence shown here is derived from an EMBL/GenBank/DDBJ whole genome shotgun (WGS) entry which is preliminary data.</text>
</comment>
<evidence type="ECO:0000256" key="10">
    <source>
        <dbReference type="SAM" id="SignalP"/>
    </source>
</evidence>
<dbReference type="EMBL" id="JAAWVO010024760">
    <property type="protein sequence ID" value="MBN3315807.1"/>
    <property type="molecule type" value="Genomic_DNA"/>
</dbReference>
<keyword evidence="5" id="KW-0472">Membrane</keyword>
<evidence type="ECO:0000256" key="2">
    <source>
        <dbReference type="ARBA" id="ARBA00022475"/>
    </source>
</evidence>
<evidence type="ECO:0000259" key="11">
    <source>
        <dbReference type="Pfam" id="PF00021"/>
    </source>
</evidence>
<evidence type="ECO:0000256" key="5">
    <source>
        <dbReference type="ARBA" id="ARBA00023136"/>
    </source>
</evidence>
<feature type="chain" id="PRO_5035270607" evidence="10">
    <location>
        <begin position="19"/>
        <end position="116"/>
    </location>
</feature>
<keyword evidence="2" id="KW-1003">Cell membrane</keyword>
<dbReference type="Proteomes" id="UP000736164">
    <property type="component" value="Unassembled WGS sequence"/>
</dbReference>
<evidence type="ECO:0000256" key="4">
    <source>
        <dbReference type="ARBA" id="ARBA00022729"/>
    </source>
</evidence>
<keyword evidence="8" id="KW-0449">Lipoprotein</keyword>
<evidence type="ECO:0000313" key="12">
    <source>
        <dbReference type="EMBL" id="MBN3315807.1"/>
    </source>
</evidence>
<dbReference type="GO" id="GO:0005886">
    <property type="term" value="C:plasma membrane"/>
    <property type="evidence" value="ECO:0007669"/>
    <property type="project" value="UniProtKB-SubCell"/>
</dbReference>
<dbReference type="InterPro" id="IPR045860">
    <property type="entry name" value="Snake_toxin-like_sf"/>
</dbReference>